<dbReference type="PANTHER" id="PTHR30046:SF0">
    <property type="entry name" value="FLAGELLAR M-RING PROTEIN"/>
    <property type="match status" value="1"/>
</dbReference>
<keyword evidence="14" id="KW-0969">Cilium</keyword>
<sequence>MNESFKKYTEQIKSYWTSRTKKQKISMGIIFLIAVILISAVSYFSTRTTLEPLYSNLSPSETGTIKENLDGRGIPSEITDSGSTIMVPKEQVDTLKVELAAEGIPNSGSIDYSFFSQNAGFGMTDNEFNVMKLDAMQTELANLMKGIDGIQDAKVMINLPEKQIFIKDDVQNASASIVLDTKPGFTFDQKQIKSLYHLVSKSVPDLPTENIAIMNQYFEYFDLESQNNSMGSGNFAQQMNVKKEVERDIQRQVQNMLGTLIGFNKVVVSVTTDIDFTQENREETLVTPVDEENMEGIAVSAQRITETFSGEGAAPGGTPGAGDANEPTNSGATYGSSSESNGDYERMEETINNEVNRIKKEIVESPYKIRDLGIQVMVEPPDPKKETSLPQDRVDDIRQVLSTIVRTSIDKGANPELTDDAIAEKVVVSVQPFNGKVDVPSEEKPALPWWTYVVGGILLVVILLLVFFLLRSRKKESIEEMEYEETREQVQIPDIEPKEETEGSIRRKQLEKMAKEKPEEFAKLLRTWLAED</sequence>
<dbReference type="InterPro" id="IPR000067">
    <property type="entry name" value="FlgMring_FliF"/>
</dbReference>
<dbReference type="PATRIC" id="fig|218284.4.peg.87"/>
<comment type="subcellular location">
    <subcellularLocation>
        <location evidence="1 9">Bacterial flagellum basal body</location>
    </subcellularLocation>
    <subcellularLocation>
        <location evidence="2">Cell membrane</location>
        <topology evidence="2">Multi-pass membrane protein</topology>
    </subcellularLocation>
</comment>
<evidence type="ECO:0000259" key="13">
    <source>
        <dbReference type="Pfam" id="PF08345"/>
    </source>
</evidence>
<dbReference type="Pfam" id="PF01514">
    <property type="entry name" value="YscJ_FliF"/>
    <property type="match status" value="1"/>
</dbReference>
<dbReference type="Pfam" id="PF08345">
    <property type="entry name" value="YscJ_FliF_C"/>
    <property type="match status" value="1"/>
</dbReference>
<accession>A0A0P6W4A6</accession>
<gene>
    <name evidence="14" type="ORF">AM506_00420</name>
</gene>
<feature type="transmembrane region" description="Helical" evidence="11">
    <location>
        <begin position="449"/>
        <end position="470"/>
    </location>
</feature>
<keyword evidence="8 9" id="KW-0975">Bacterial flagellum</keyword>
<dbReference type="PRINTS" id="PR01009">
    <property type="entry name" value="FLGMRINGFLIF"/>
</dbReference>
<name>A0A0P6W4A6_9BACI</name>
<dbReference type="eggNOG" id="COG1766">
    <property type="taxonomic scope" value="Bacteria"/>
</dbReference>
<keyword evidence="14" id="KW-0282">Flagellum</keyword>
<evidence type="ECO:0000313" key="14">
    <source>
        <dbReference type="EMBL" id="KPL61134.1"/>
    </source>
</evidence>
<dbReference type="Proteomes" id="UP000050398">
    <property type="component" value="Unassembled WGS sequence"/>
</dbReference>
<evidence type="ECO:0000259" key="12">
    <source>
        <dbReference type="Pfam" id="PF01514"/>
    </source>
</evidence>
<dbReference type="GO" id="GO:0071973">
    <property type="term" value="P:bacterial-type flagellum-dependent cell motility"/>
    <property type="evidence" value="ECO:0007669"/>
    <property type="project" value="InterPro"/>
</dbReference>
<dbReference type="PANTHER" id="PTHR30046">
    <property type="entry name" value="FLAGELLAR M-RING PROTEIN"/>
    <property type="match status" value="1"/>
</dbReference>
<keyword evidence="6 11" id="KW-1133">Transmembrane helix</keyword>
<evidence type="ECO:0000256" key="3">
    <source>
        <dbReference type="ARBA" id="ARBA00007971"/>
    </source>
</evidence>
<dbReference type="PIRSF" id="PIRSF004862">
    <property type="entry name" value="FliF"/>
    <property type="match status" value="1"/>
</dbReference>
<dbReference type="GO" id="GO:0009431">
    <property type="term" value="C:bacterial-type flagellum basal body, MS ring"/>
    <property type="evidence" value="ECO:0007669"/>
    <property type="project" value="InterPro"/>
</dbReference>
<evidence type="ECO:0000256" key="11">
    <source>
        <dbReference type="SAM" id="Phobius"/>
    </source>
</evidence>
<evidence type="ECO:0000256" key="9">
    <source>
        <dbReference type="PIRNR" id="PIRNR004862"/>
    </source>
</evidence>
<comment type="similarity">
    <text evidence="3 9">Belongs to the FliF family.</text>
</comment>
<dbReference type="EMBL" id="LIXZ01000001">
    <property type="protein sequence ID" value="KPL61134.1"/>
    <property type="molecule type" value="Genomic_DNA"/>
</dbReference>
<evidence type="ECO:0000256" key="4">
    <source>
        <dbReference type="ARBA" id="ARBA00022475"/>
    </source>
</evidence>
<feature type="region of interest" description="Disordered" evidence="10">
    <location>
        <begin position="309"/>
        <end position="344"/>
    </location>
</feature>
<feature type="domain" description="Flagellar M-ring C-terminal" evidence="13">
    <location>
        <begin position="257"/>
        <end position="403"/>
    </location>
</feature>
<dbReference type="InterPro" id="IPR043427">
    <property type="entry name" value="YscJ/FliF"/>
</dbReference>
<reference evidence="14 15" key="1">
    <citation type="submission" date="2015-08" db="EMBL/GenBank/DDBJ databases">
        <title>Draft Genome Sequence of Bacillus vietnamensis UCD-SED5.</title>
        <authorList>
            <person name="Lee R.D."/>
            <person name="Jospin G."/>
            <person name="Lang J.M."/>
            <person name="Coil D.A."/>
            <person name="Eisen J.A."/>
        </authorList>
    </citation>
    <scope>NUCLEOTIDE SEQUENCE [LARGE SCALE GENOMIC DNA]</scope>
    <source>
        <strain evidence="14 15">UCD-SED5</strain>
    </source>
</reference>
<dbReference type="RefSeq" id="WP_060669739.1">
    <property type="nucleotide sequence ID" value="NZ_LIXZ01000001.1"/>
</dbReference>
<dbReference type="OrthoDB" id="9807026at2"/>
<evidence type="ECO:0000256" key="5">
    <source>
        <dbReference type="ARBA" id="ARBA00022692"/>
    </source>
</evidence>
<keyword evidence="7 11" id="KW-0472">Membrane</keyword>
<evidence type="ECO:0000256" key="1">
    <source>
        <dbReference type="ARBA" id="ARBA00004117"/>
    </source>
</evidence>
<dbReference type="GO" id="GO:0003774">
    <property type="term" value="F:cytoskeletal motor activity"/>
    <property type="evidence" value="ECO:0007669"/>
    <property type="project" value="InterPro"/>
</dbReference>
<proteinExistence type="inferred from homology"/>
<protein>
    <recommendedName>
        <fullName evidence="9">Flagellar M-ring protein</fullName>
    </recommendedName>
</protein>
<evidence type="ECO:0000313" key="15">
    <source>
        <dbReference type="Proteomes" id="UP000050398"/>
    </source>
</evidence>
<dbReference type="NCBIfam" id="TIGR00206">
    <property type="entry name" value="fliF"/>
    <property type="match status" value="1"/>
</dbReference>
<evidence type="ECO:0000256" key="10">
    <source>
        <dbReference type="SAM" id="MobiDB-lite"/>
    </source>
</evidence>
<keyword evidence="14" id="KW-0966">Cell projection</keyword>
<comment type="caution">
    <text evidence="14">The sequence shown here is derived from an EMBL/GenBank/DDBJ whole genome shotgun (WGS) entry which is preliminary data.</text>
</comment>
<dbReference type="AlphaFoldDB" id="A0A0P6W4A6"/>
<evidence type="ECO:0000256" key="2">
    <source>
        <dbReference type="ARBA" id="ARBA00004651"/>
    </source>
</evidence>
<dbReference type="Gene3D" id="3.30.300.30">
    <property type="match status" value="1"/>
</dbReference>
<keyword evidence="4" id="KW-1003">Cell membrane</keyword>
<dbReference type="InterPro" id="IPR013556">
    <property type="entry name" value="Flag_M-ring_C"/>
</dbReference>
<evidence type="ECO:0000256" key="7">
    <source>
        <dbReference type="ARBA" id="ARBA00023136"/>
    </source>
</evidence>
<evidence type="ECO:0000256" key="6">
    <source>
        <dbReference type="ARBA" id="ARBA00022989"/>
    </source>
</evidence>
<dbReference type="InterPro" id="IPR006182">
    <property type="entry name" value="FliF_N_dom"/>
</dbReference>
<dbReference type="GO" id="GO:0005886">
    <property type="term" value="C:plasma membrane"/>
    <property type="evidence" value="ECO:0007669"/>
    <property type="project" value="UniProtKB-SubCell"/>
</dbReference>
<keyword evidence="5 11" id="KW-0812">Transmembrane</keyword>
<feature type="domain" description="Flagellar M-ring N-terminal" evidence="12">
    <location>
        <begin position="46"/>
        <end position="220"/>
    </location>
</feature>
<dbReference type="InterPro" id="IPR045851">
    <property type="entry name" value="AMP-bd_C_sf"/>
</dbReference>
<feature type="compositionally biased region" description="Polar residues" evidence="10">
    <location>
        <begin position="326"/>
        <end position="341"/>
    </location>
</feature>
<evidence type="ECO:0000256" key="8">
    <source>
        <dbReference type="ARBA" id="ARBA00023143"/>
    </source>
</evidence>
<feature type="transmembrane region" description="Helical" evidence="11">
    <location>
        <begin position="25"/>
        <end position="44"/>
    </location>
</feature>
<comment type="function">
    <text evidence="9">The M ring may be actively involved in energy transduction.</text>
</comment>
<organism evidence="14 15">
    <name type="scientific">Rossellomorea vietnamensis</name>
    <dbReference type="NCBI Taxonomy" id="218284"/>
    <lineage>
        <taxon>Bacteria</taxon>
        <taxon>Bacillati</taxon>
        <taxon>Bacillota</taxon>
        <taxon>Bacilli</taxon>
        <taxon>Bacillales</taxon>
        <taxon>Bacillaceae</taxon>
        <taxon>Rossellomorea</taxon>
    </lineage>
</organism>